<evidence type="ECO:0000313" key="1">
    <source>
        <dbReference type="EMBL" id="SHI29326.1"/>
    </source>
</evidence>
<protein>
    <submittedName>
        <fullName evidence="1">Uncharacterized protein</fullName>
    </submittedName>
</protein>
<accession>A0A1M5ZYV1</accession>
<reference evidence="2" key="1">
    <citation type="submission" date="2016-11" db="EMBL/GenBank/DDBJ databases">
        <authorList>
            <person name="Varghese N."/>
            <person name="Submissions S."/>
        </authorList>
    </citation>
    <scope>NUCLEOTIDE SEQUENCE [LARGE SCALE GENOMIC DNA]</scope>
    <source>
        <strain evidence="2">DSM 15449</strain>
    </source>
</reference>
<dbReference type="EMBL" id="FQXJ01000016">
    <property type="protein sequence ID" value="SHI29326.1"/>
    <property type="molecule type" value="Genomic_DNA"/>
</dbReference>
<name>A0A1M5ZYV1_9FIRM</name>
<gene>
    <name evidence="1" type="ORF">SAMN02746098_03819</name>
</gene>
<sequence length="878" mass="101000">MSEIIVEQGNEFRIYNYTILPKDIFIKAYHQAAQIVEEIVIASLQADKEDKAGVVDYLNNIIAFTGERGQGKSSAMVSFTNTLTNPDKVSDYFKFHSKTRKCVFKQIGQIDPSSFDSISNILEVIVARLFKEFEILCKFSDSNVTIEDKNQMFQLFGRVYQNLCLSRNIEMRRNIEQDYESNLQELSCMSDGTSLRDNMLELIKHYLNLCKKTTKSEKDYLNEYFLVVPIDDLDINIDHAFQMAEQIRKYLMIPHVIIIMAMRIEQLKMCVEKKYWSDLSEMRGSDRLNPTETATMAAKYVDKLIPDGRKIALPNVQIMEENFVDPVLLIYGPKKDGTIHNILQKYAGKGIQETILRFIYDQTGIAFIPPQKGRGLHPIIPQTLRELVSLLCVLGKMKDLTSQEDPNARLDNLNTFETFLINTWVPNYLDYGNSKIILELYQENTFRKHLYITNRIMDIIENTDSKTMYTLDPRSPLMPTKDTIEVWKDTLSRKKVNPLSHSVGDILSLLNVLSHRFVNEQAVKLVFAIKTSYTLIMHKLLLTQDTNALSLESNKIHKFVGDSLWGYKTASTLRDDRGAFSFSIDKSYNTDDIILMAAMCDFPNKDSKAGDIIYEQPLNPRNNQKKESAYFHIDNLLITCIDTDYLPQKIDATHLSGKYLDACNRIKQSFNRKMAEHIIINFEVMEYIQSVCAQGKDIKSEVKSASEYMRTNLDILDSCFSKLPYYSNGSEIQHLIIDGDIREQICSKFEEFDAKKGDLESQKLDVSKRKYINKINSILENPYTGKLQDIRVITKECTVLYLRNHDLNLARNIAFHEQSKTSPIQFSSSIKIEVQDLYVESALMVMEKGNSEIISSAMLGRYNGCAREILNTIDNSRK</sequence>
<evidence type="ECO:0000313" key="2">
    <source>
        <dbReference type="Proteomes" id="UP000183954"/>
    </source>
</evidence>
<proteinExistence type="predicted"/>
<dbReference type="AlphaFoldDB" id="A0A1M5ZYV1"/>
<dbReference type="Proteomes" id="UP000183954">
    <property type="component" value="Unassembled WGS sequence"/>
</dbReference>
<dbReference type="STRING" id="1121420.SAMN02746098_03819"/>
<keyword evidence="2" id="KW-1185">Reference proteome</keyword>
<organism evidence="1 2">
    <name type="scientific">Desulfosporosinus lacus DSM 15449</name>
    <dbReference type="NCBI Taxonomy" id="1121420"/>
    <lineage>
        <taxon>Bacteria</taxon>
        <taxon>Bacillati</taxon>
        <taxon>Bacillota</taxon>
        <taxon>Clostridia</taxon>
        <taxon>Eubacteriales</taxon>
        <taxon>Desulfitobacteriaceae</taxon>
        <taxon>Desulfosporosinus</taxon>
    </lineage>
</organism>